<dbReference type="Gene3D" id="2.40.50.140">
    <property type="entry name" value="Nucleic acid-binding proteins"/>
    <property type="match status" value="1"/>
</dbReference>
<dbReference type="GO" id="GO:0003677">
    <property type="term" value="F:DNA binding"/>
    <property type="evidence" value="ECO:0007669"/>
    <property type="project" value="UniProtKB-KW"/>
</dbReference>
<comment type="similarity">
    <text evidence="1 15">Belongs to the helicase family. RecG subfamily.</text>
</comment>
<organism evidence="18 19">
    <name type="scientific">Flintibacter hominis</name>
    <dbReference type="NCBI Taxonomy" id="2763048"/>
    <lineage>
        <taxon>Bacteria</taxon>
        <taxon>Bacillati</taxon>
        <taxon>Bacillota</taxon>
        <taxon>Clostridia</taxon>
        <taxon>Eubacteriales</taxon>
        <taxon>Flintibacter</taxon>
    </lineage>
</organism>
<evidence type="ECO:0000256" key="4">
    <source>
        <dbReference type="ARBA" id="ARBA00022763"/>
    </source>
</evidence>
<dbReference type="GO" id="GO:0005524">
    <property type="term" value="F:ATP binding"/>
    <property type="evidence" value="ECO:0007669"/>
    <property type="project" value="UniProtKB-KW"/>
</dbReference>
<dbReference type="InterPro" id="IPR045562">
    <property type="entry name" value="RecG_dom3_C"/>
</dbReference>
<keyword evidence="10 15" id="KW-0234">DNA repair</keyword>
<evidence type="ECO:0000256" key="13">
    <source>
        <dbReference type="ARBA" id="ARBA00034808"/>
    </source>
</evidence>
<dbReference type="Pfam" id="PF00270">
    <property type="entry name" value="DEAD"/>
    <property type="match status" value="1"/>
</dbReference>
<gene>
    <name evidence="18" type="primary">recG</name>
    <name evidence="18" type="ORF">H8S11_08680</name>
</gene>
<dbReference type="Gene3D" id="3.40.50.300">
    <property type="entry name" value="P-loop containing nucleotide triphosphate hydrolases"/>
    <property type="match status" value="2"/>
</dbReference>
<evidence type="ECO:0000256" key="6">
    <source>
        <dbReference type="ARBA" id="ARBA00022806"/>
    </source>
</evidence>
<dbReference type="NCBIfam" id="NF008168">
    <property type="entry name" value="PRK10917.2-2"/>
    <property type="match status" value="1"/>
</dbReference>
<evidence type="ECO:0000256" key="11">
    <source>
        <dbReference type="ARBA" id="ARBA00023235"/>
    </source>
</evidence>
<dbReference type="Pfam" id="PF00271">
    <property type="entry name" value="Helicase_C"/>
    <property type="match status" value="1"/>
</dbReference>
<evidence type="ECO:0000256" key="1">
    <source>
        <dbReference type="ARBA" id="ARBA00007504"/>
    </source>
</evidence>
<keyword evidence="9 15" id="KW-0233">DNA recombination</keyword>
<dbReference type="Proteomes" id="UP000628736">
    <property type="component" value="Unassembled WGS sequence"/>
</dbReference>
<keyword evidence="19" id="KW-1185">Reference proteome</keyword>
<evidence type="ECO:0000256" key="7">
    <source>
        <dbReference type="ARBA" id="ARBA00022840"/>
    </source>
</evidence>
<reference evidence="18" key="1">
    <citation type="submission" date="2020-08" db="EMBL/GenBank/DDBJ databases">
        <title>Genome public.</title>
        <authorList>
            <person name="Liu C."/>
            <person name="Sun Q."/>
        </authorList>
    </citation>
    <scope>NUCLEOTIDE SEQUENCE</scope>
    <source>
        <strain evidence="18">NSJ-23</strain>
    </source>
</reference>
<dbReference type="PROSITE" id="PS51192">
    <property type="entry name" value="HELICASE_ATP_BIND_1"/>
    <property type="match status" value="1"/>
</dbReference>
<dbReference type="InterPro" id="IPR012340">
    <property type="entry name" value="NA-bd_OB-fold"/>
</dbReference>
<dbReference type="InterPro" id="IPR004609">
    <property type="entry name" value="ATP-dep_DNA_helicase_RecG"/>
</dbReference>
<dbReference type="GO" id="GO:0006281">
    <property type="term" value="P:DNA repair"/>
    <property type="evidence" value="ECO:0007669"/>
    <property type="project" value="UniProtKB-UniRule"/>
</dbReference>
<dbReference type="GO" id="GO:0006310">
    <property type="term" value="P:DNA recombination"/>
    <property type="evidence" value="ECO:0007669"/>
    <property type="project" value="UniProtKB-UniRule"/>
</dbReference>
<dbReference type="Pfam" id="PF17191">
    <property type="entry name" value="RecG_wedge"/>
    <property type="match status" value="1"/>
</dbReference>
<dbReference type="Pfam" id="PF19833">
    <property type="entry name" value="RecG_dom3_C"/>
    <property type="match status" value="1"/>
</dbReference>
<dbReference type="SMART" id="SM00487">
    <property type="entry name" value="DEXDc"/>
    <property type="match status" value="1"/>
</dbReference>
<dbReference type="CDD" id="cd17992">
    <property type="entry name" value="DEXHc_RecG"/>
    <property type="match status" value="1"/>
</dbReference>
<evidence type="ECO:0000256" key="12">
    <source>
        <dbReference type="ARBA" id="ARBA00034617"/>
    </source>
</evidence>
<protein>
    <recommendedName>
        <fullName evidence="2 15">ATP-dependent DNA helicase RecG</fullName>
        <ecNumber evidence="13 15">5.6.2.4</ecNumber>
    </recommendedName>
</protein>
<dbReference type="PANTHER" id="PTHR47964">
    <property type="entry name" value="ATP-DEPENDENT DNA HELICASE HOMOLOG RECG, CHLOROPLASTIC"/>
    <property type="match status" value="1"/>
</dbReference>
<dbReference type="SUPFAM" id="SSF50249">
    <property type="entry name" value="Nucleic acid-binding proteins"/>
    <property type="match status" value="1"/>
</dbReference>
<comment type="caution">
    <text evidence="18">The sequence shown here is derived from an EMBL/GenBank/DDBJ whole genome shotgun (WGS) entry which is preliminary data.</text>
</comment>
<evidence type="ECO:0000256" key="15">
    <source>
        <dbReference type="RuleBase" id="RU363016"/>
    </source>
</evidence>
<dbReference type="PANTHER" id="PTHR47964:SF1">
    <property type="entry name" value="ATP-DEPENDENT DNA HELICASE HOMOLOG RECG, CHLOROPLASTIC"/>
    <property type="match status" value="1"/>
</dbReference>
<evidence type="ECO:0000256" key="5">
    <source>
        <dbReference type="ARBA" id="ARBA00022801"/>
    </source>
</evidence>
<evidence type="ECO:0000256" key="14">
    <source>
        <dbReference type="ARBA" id="ARBA00048988"/>
    </source>
</evidence>
<dbReference type="CDD" id="cd04488">
    <property type="entry name" value="RecG_wedge_OBF"/>
    <property type="match status" value="1"/>
</dbReference>
<dbReference type="RefSeq" id="WP_186852864.1">
    <property type="nucleotide sequence ID" value="NZ_JACOPO010000005.1"/>
</dbReference>
<comment type="catalytic activity">
    <reaction evidence="14 15">
        <text>ATP + H2O = ADP + phosphate + H(+)</text>
        <dbReference type="Rhea" id="RHEA:13065"/>
        <dbReference type="ChEBI" id="CHEBI:15377"/>
        <dbReference type="ChEBI" id="CHEBI:15378"/>
        <dbReference type="ChEBI" id="CHEBI:30616"/>
        <dbReference type="ChEBI" id="CHEBI:43474"/>
        <dbReference type="ChEBI" id="CHEBI:456216"/>
        <dbReference type="EC" id="5.6.2.4"/>
    </reaction>
</comment>
<dbReference type="PROSITE" id="PS51194">
    <property type="entry name" value="HELICASE_CTER"/>
    <property type="match status" value="1"/>
</dbReference>
<keyword evidence="4 15" id="KW-0227">DNA damage</keyword>
<evidence type="ECO:0000259" key="17">
    <source>
        <dbReference type="PROSITE" id="PS51194"/>
    </source>
</evidence>
<feature type="domain" description="Helicase ATP-binding" evidence="16">
    <location>
        <begin position="272"/>
        <end position="434"/>
    </location>
</feature>
<evidence type="ECO:0000256" key="10">
    <source>
        <dbReference type="ARBA" id="ARBA00023204"/>
    </source>
</evidence>
<dbReference type="SMART" id="SM00490">
    <property type="entry name" value="HELICc"/>
    <property type="match status" value="1"/>
</dbReference>
<dbReference type="InterPro" id="IPR033454">
    <property type="entry name" value="RecG_wedge"/>
</dbReference>
<dbReference type="SUPFAM" id="SSF52540">
    <property type="entry name" value="P-loop containing nucleoside triphosphate hydrolases"/>
    <property type="match status" value="2"/>
</dbReference>
<sequence>MAVGPDTPITQLAGVGEARAKKLTKLGLAQAADLLTYYPRDYEDRRKIYTLREAPVGQRVCVAAMAAEHPRKARIRQGLELVQLKVVDHTGALHLTFFNQGYVEKALRAGEEYIFFGTVEEQGRRRAMVNPIFERADSQSFTGRIMPIYRLTAGISNHLMASLIRQVLPCADSLADTLPQRIRQEQGLASTQFAVQNIHFPADEEALELARKRLTFEELFYFSVGLSFLKGRREGECSGCSILPRPLEEFRALLPFELTQAQRRVMEEMAADMAAGRPMNRLVQGDVGSGKTVVAAYAAWLTVKNGHQAALMAPTEVLAEQHARSLSSLLSPAGVQVALLTGSMGAAEKKRVRTALASGDIDFVVGTHALISDGVEFRDLALMVADEQHRFGVAQRAALAAKGDRPPHVLVMSATPIPRTLALIVYGDLDISVIDQLPPGRTPVETFVVREDKRQRMYGFVRKQVQEGRQVYIICPAVEERSEEELALAAREGASPPMDLKAVKTYAVQLQEQVFPNLKVDFLHGRMKSREKEAVMAAFHRGDTQVLVSTTVVEVGVDVPNASLIIVENADRFGLSQLHQLRGRVGRGRHQSYCVLITATRNPESMARLRTLASTTDGFKIAEEDLKARGPGDFFGNRQHGLPQMKIADLAGDMRLLNLAQEAAKQLLEEDPELSAPEDRPVLERVRQLFAATPDIFN</sequence>
<evidence type="ECO:0000256" key="9">
    <source>
        <dbReference type="ARBA" id="ARBA00023172"/>
    </source>
</evidence>
<keyword evidence="3 15" id="KW-0547">Nucleotide-binding</keyword>
<keyword evidence="5 15" id="KW-0378">Hydrolase</keyword>
<dbReference type="InterPro" id="IPR011545">
    <property type="entry name" value="DEAD/DEAH_box_helicase_dom"/>
</dbReference>
<dbReference type="GO" id="GO:0016787">
    <property type="term" value="F:hydrolase activity"/>
    <property type="evidence" value="ECO:0007669"/>
    <property type="project" value="UniProtKB-KW"/>
</dbReference>
<evidence type="ECO:0000256" key="2">
    <source>
        <dbReference type="ARBA" id="ARBA00017846"/>
    </source>
</evidence>
<dbReference type="GO" id="GO:0043138">
    <property type="term" value="F:3'-5' DNA helicase activity"/>
    <property type="evidence" value="ECO:0007669"/>
    <property type="project" value="UniProtKB-EC"/>
</dbReference>
<evidence type="ECO:0000256" key="8">
    <source>
        <dbReference type="ARBA" id="ARBA00023125"/>
    </source>
</evidence>
<dbReference type="EC" id="5.6.2.4" evidence="13 15"/>
<dbReference type="EMBL" id="JACOPO010000005">
    <property type="protein sequence ID" value="MBC5722884.1"/>
    <property type="molecule type" value="Genomic_DNA"/>
</dbReference>
<dbReference type="InterPro" id="IPR027417">
    <property type="entry name" value="P-loop_NTPase"/>
</dbReference>
<keyword evidence="11" id="KW-0413">Isomerase</keyword>
<evidence type="ECO:0000259" key="16">
    <source>
        <dbReference type="PROSITE" id="PS51192"/>
    </source>
</evidence>
<feature type="domain" description="Helicase C-terminal" evidence="17">
    <location>
        <begin position="453"/>
        <end position="627"/>
    </location>
</feature>
<dbReference type="NCBIfam" id="NF008165">
    <property type="entry name" value="PRK10917.1-3"/>
    <property type="match status" value="1"/>
</dbReference>
<evidence type="ECO:0000313" key="19">
    <source>
        <dbReference type="Proteomes" id="UP000628736"/>
    </source>
</evidence>
<evidence type="ECO:0000256" key="3">
    <source>
        <dbReference type="ARBA" id="ARBA00022741"/>
    </source>
</evidence>
<dbReference type="InterPro" id="IPR014001">
    <property type="entry name" value="Helicase_ATP-bd"/>
</dbReference>
<accession>A0A8J6J278</accession>
<dbReference type="AlphaFoldDB" id="A0A8J6J278"/>
<dbReference type="NCBIfam" id="TIGR00643">
    <property type="entry name" value="recG"/>
    <property type="match status" value="1"/>
</dbReference>
<dbReference type="InterPro" id="IPR001650">
    <property type="entry name" value="Helicase_C-like"/>
</dbReference>
<evidence type="ECO:0000313" key="18">
    <source>
        <dbReference type="EMBL" id="MBC5722884.1"/>
    </source>
</evidence>
<keyword evidence="7 15" id="KW-0067">ATP-binding</keyword>
<name>A0A8J6J278_9FIRM</name>
<comment type="catalytic activity">
    <reaction evidence="12 15">
        <text>Couples ATP hydrolysis with the unwinding of duplex DNA by translocating in the 3'-5' direction.</text>
        <dbReference type="EC" id="5.6.2.4"/>
    </reaction>
</comment>
<dbReference type="InterPro" id="IPR047112">
    <property type="entry name" value="RecG/Mfd"/>
</dbReference>
<proteinExistence type="inferred from homology"/>
<keyword evidence="6 15" id="KW-0347">Helicase</keyword>
<keyword evidence="8" id="KW-0238">DNA-binding</keyword>
<comment type="function">
    <text evidence="15">Plays a critical role in recombination and DNA repair. Helps process Holliday junction intermediates to mature products by catalyzing branch migration. Has replication fork regression activity, unwinds stalled or blocked replication forks to make a HJ that can be resolved. Has a DNA unwinding activity characteristic of a DNA helicase with 3'-5' polarity.</text>
</comment>